<organism evidence="1">
    <name type="scientific">marine metagenome</name>
    <dbReference type="NCBI Taxonomy" id="408172"/>
    <lineage>
        <taxon>unclassified sequences</taxon>
        <taxon>metagenomes</taxon>
        <taxon>ecological metagenomes</taxon>
    </lineage>
</organism>
<dbReference type="EMBL" id="UINC01006416">
    <property type="protein sequence ID" value="SVA27395.1"/>
    <property type="molecule type" value="Genomic_DNA"/>
</dbReference>
<dbReference type="PROSITE" id="PS51257">
    <property type="entry name" value="PROKAR_LIPOPROTEIN"/>
    <property type="match status" value="1"/>
</dbReference>
<dbReference type="Gene3D" id="3.40.630.40">
    <property type="entry name" value="Zn-dependent exopeptidases"/>
    <property type="match status" value="1"/>
</dbReference>
<proteinExistence type="predicted"/>
<reference evidence="1" key="1">
    <citation type="submission" date="2018-05" db="EMBL/GenBank/DDBJ databases">
        <authorList>
            <person name="Lanie J.A."/>
            <person name="Ng W.-L."/>
            <person name="Kazmierczak K.M."/>
            <person name="Andrzejewski T.M."/>
            <person name="Davidsen T.M."/>
            <person name="Wayne K.J."/>
            <person name="Tettelin H."/>
            <person name="Glass J.I."/>
            <person name="Rusch D."/>
            <person name="Podicherti R."/>
            <person name="Tsui H.-C.T."/>
            <person name="Winkler M.E."/>
        </authorList>
    </citation>
    <scope>NUCLEOTIDE SEQUENCE</scope>
</reference>
<dbReference type="SUPFAM" id="SSF53187">
    <property type="entry name" value="Zn-dependent exopeptidases"/>
    <property type="match status" value="1"/>
</dbReference>
<sequence length="326" mass="36532">MNYIKHLFIIIILISACEKKSVEEESSQEEIILVSFPELGSDGPYELNKVYNGVGNYTTYYPGNSPIILSAPHGGDLTPDDIPNRTWGTTVTDTNTKQLTLAIMNFLDSNYNIKPHVIINNLKRTKLDANRDKAEAAQGDISAERAYDEYHYYISKAKEKILTQYNDGLFLDIHGHGQNPDGFYDLRTWLGYLLSSSELDQSDEELDTEFDISESSIYGLVNKSPEKFSEVLRGPNSFGNLLEERGYESLPSIVSPSPEGMRYFSGGYNTYIHGSAETGGSISSIQLEMPSPGIRQNATQWNDFAHALSEVLIIYFNVHLNIDIVN</sequence>
<protein>
    <recommendedName>
        <fullName evidence="2">N-formylglutamate amidohydrolase</fullName>
    </recommendedName>
</protein>
<accession>A0A381UGU3</accession>
<dbReference type="AlphaFoldDB" id="A0A381UGU3"/>
<evidence type="ECO:0008006" key="2">
    <source>
        <dbReference type="Google" id="ProtNLM"/>
    </source>
</evidence>
<evidence type="ECO:0000313" key="1">
    <source>
        <dbReference type="EMBL" id="SVA27395.1"/>
    </source>
</evidence>
<name>A0A381UGU3_9ZZZZ</name>
<gene>
    <name evidence="1" type="ORF">METZ01_LOCUS80249</name>
</gene>